<evidence type="ECO:0000313" key="2">
    <source>
        <dbReference type="Proteomes" id="UP000824120"/>
    </source>
</evidence>
<sequence>MELEQTKPKQKLKDTWWSICINLGLTSLSFDAKSSLSCNTSAACFILASDSADSSSFFIISCFACLRASTSFRRHFSASSFRELGIRFSATSAGIIFVSLIRISIDSNMGCVSKRSSGKYLLSRCTSLPEIHCTFTPQNSSVTLSCSSMLSTNLLPPVTVSALSLFASFAKWTLRYASTAA</sequence>
<dbReference type="EMBL" id="JACXVP010000012">
    <property type="protein sequence ID" value="KAG5571894.1"/>
    <property type="molecule type" value="Genomic_DNA"/>
</dbReference>
<gene>
    <name evidence="1" type="ORF">H5410_061660</name>
</gene>
<reference evidence="1 2" key="1">
    <citation type="submission" date="2020-09" db="EMBL/GenBank/DDBJ databases">
        <title>De no assembly of potato wild relative species, Solanum commersonii.</title>
        <authorList>
            <person name="Cho K."/>
        </authorList>
    </citation>
    <scope>NUCLEOTIDE SEQUENCE [LARGE SCALE GENOMIC DNA]</scope>
    <source>
        <strain evidence="1">LZ3.2</strain>
        <tissue evidence="1">Leaf</tissue>
    </source>
</reference>
<evidence type="ECO:0000313" key="1">
    <source>
        <dbReference type="EMBL" id="KAG5571894.1"/>
    </source>
</evidence>
<protein>
    <submittedName>
        <fullName evidence="1">Uncharacterized protein</fullName>
    </submittedName>
</protein>
<proteinExistence type="predicted"/>
<organism evidence="1 2">
    <name type="scientific">Solanum commersonii</name>
    <name type="common">Commerson's wild potato</name>
    <name type="synonym">Commerson's nightshade</name>
    <dbReference type="NCBI Taxonomy" id="4109"/>
    <lineage>
        <taxon>Eukaryota</taxon>
        <taxon>Viridiplantae</taxon>
        <taxon>Streptophyta</taxon>
        <taxon>Embryophyta</taxon>
        <taxon>Tracheophyta</taxon>
        <taxon>Spermatophyta</taxon>
        <taxon>Magnoliopsida</taxon>
        <taxon>eudicotyledons</taxon>
        <taxon>Gunneridae</taxon>
        <taxon>Pentapetalae</taxon>
        <taxon>asterids</taxon>
        <taxon>lamiids</taxon>
        <taxon>Solanales</taxon>
        <taxon>Solanaceae</taxon>
        <taxon>Solanoideae</taxon>
        <taxon>Solaneae</taxon>
        <taxon>Solanum</taxon>
    </lineage>
</organism>
<keyword evidence="2" id="KW-1185">Reference proteome</keyword>
<name>A0A9J5WAA3_SOLCO</name>
<dbReference type="Proteomes" id="UP000824120">
    <property type="component" value="Chromosome 12"/>
</dbReference>
<comment type="caution">
    <text evidence="1">The sequence shown here is derived from an EMBL/GenBank/DDBJ whole genome shotgun (WGS) entry which is preliminary data.</text>
</comment>
<dbReference type="AlphaFoldDB" id="A0A9J5WAA3"/>
<accession>A0A9J5WAA3</accession>